<feature type="chain" id="PRO_5041410374" description="Phlebovirus glycoprotein G2 fusion domain-containing protein" evidence="1">
    <location>
        <begin position="21"/>
        <end position="190"/>
    </location>
</feature>
<gene>
    <name evidence="2" type="ORF">QR680_014847</name>
</gene>
<evidence type="ECO:0000313" key="3">
    <source>
        <dbReference type="Proteomes" id="UP001175271"/>
    </source>
</evidence>
<evidence type="ECO:0000313" key="2">
    <source>
        <dbReference type="EMBL" id="KAK0420727.1"/>
    </source>
</evidence>
<accession>A0AA39IAC5</accession>
<dbReference type="AlphaFoldDB" id="A0AA39IAC5"/>
<dbReference type="EMBL" id="JAUCMV010000002">
    <property type="protein sequence ID" value="KAK0420727.1"/>
    <property type="molecule type" value="Genomic_DNA"/>
</dbReference>
<proteinExistence type="predicted"/>
<organism evidence="2 3">
    <name type="scientific">Steinernema hermaphroditum</name>
    <dbReference type="NCBI Taxonomy" id="289476"/>
    <lineage>
        <taxon>Eukaryota</taxon>
        <taxon>Metazoa</taxon>
        <taxon>Ecdysozoa</taxon>
        <taxon>Nematoda</taxon>
        <taxon>Chromadorea</taxon>
        <taxon>Rhabditida</taxon>
        <taxon>Tylenchina</taxon>
        <taxon>Panagrolaimomorpha</taxon>
        <taxon>Strongyloidoidea</taxon>
        <taxon>Steinernematidae</taxon>
        <taxon>Steinernema</taxon>
    </lineage>
</organism>
<protein>
    <recommendedName>
        <fullName evidence="4">Phlebovirus glycoprotein G2 fusion domain-containing protein</fullName>
    </recommendedName>
</protein>
<name>A0AA39IAC5_9BILA</name>
<sequence>MPLSTRVLFVFFAPFLTVSSGRVPSIGAIKCFDENSRNVTCPEGDSCLLQFQKNEAKSLGCYSTWESSGFTFPDNSYSCNFTSFCNDPLKLIQNQEARPEGSAIDFQLFLNGLRIRASVEIPELKVILSNQTPMWTSKYYPVPKCTSTTTTSGTMATMATTEEALESAAESPLSFFAIGAVLIITSVLIW</sequence>
<comment type="caution">
    <text evidence="2">The sequence shown here is derived from an EMBL/GenBank/DDBJ whole genome shotgun (WGS) entry which is preliminary data.</text>
</comment>
<feature type="signal peptide" evidence="1">
    <location>
        <begin position="1"/>
        <end position="20"/>
    </location>
</feature>
<dbReference type="Proteomes" id="UP001175271">
    <property type="component" value="Unassembled WGS sequence"/>
</dbReference>
<keyword evidence="3" id="KW-1185">Reference proteome</keyword>
<reference evidence="2" key="1">
    <citation type="submission" date="2023-06" db="EMBL/GenBank/DDBJ databases">
        <title>Genomic analysis of the entomopathogenic nematode Steinernema hermaphroditum.</title>
        <authorList>
            <person name="Schwarz E.M."/>
            <person name="Heppert J.K."/>
            <person name="Baniya A."/>
            <person name="Schwartz H.T."/>
            <person name="Tan C.-H."/>
            <person name="Antoshechkin I."/>
            <person name="Sternberg P.W."/>
            <person name="Goodrich-Blair H."/>
            <person name="Dillman A.R."/>
        </authorList>
    </citation>
    <scope>NUCLEOTIDE SEQUENCE</scope>
    <source>
        <strain evidence="2">PS9179</strain>
        <tissue evidence="2">Whole animal</tissue>
    </source>
</reference>
<evidence type="ECO:0008006" key="4">
    <source>
        <dbReference type="Google" id="ProtNLM"/>
    </source>
</evidence>
<keyword evidence="1" id="KW-0732">Signal</keyword>
<evidence type="ECO:0000256" key="1">
    <source>
        <dbReference type="SAM" id="SignalP"/>
    </source>
</evidence>